<feature type="transmembrane region" description="Helical" evidence="7">
    <location>
        <begin position="114"/>
        <end position="132"/>
    </location>
</feature>
<dbReference type="Proteomes" id="UP000471216">
    <property type="component" value="Unassembled WGS sequence"/>
</dbReference>
<sequence length="302" mass="32407">MNTLLDTLWYFCYITVELVVLFIVITAIVEIILMYIPQEKISKKIEKAGFFGNVIAAGFGALTPFCACSTLPMTVGFLNAGVPFGATMSFLIASPLLNPIIIAMLGALVGIKAMLIYVAIAFLCAVFFGWGLQKVDAQKYVKNVRLKKQSCCSAGEKPIEAKKLPWSQKIAIALRAGWDTLRPIFWYLIIGVALGAVIYGYMPSDWVLKIAGPDNPFAVPVAAIIGVPLYIRAETAIPIGVALMGKGMSVGAVIALVIGGAGMAIPEMSMLASIFKKKLVAMIVAVIFLTAVISGYLFNILL</sequence>
<dbReference type="PANTHER" id="PTHR42775:SF2">
    <property type="entry name" value="PERMEASE"/>
    <property type="match status" value="1"/>
</dbReference>
<feature type="transmembrane region" description="Helical" evidence="7">
    <location>
        <begin position="237"/>
        <end position="258"/>
    </location>
</feature>
<evidence type="ECO:0000313" key="9">
    <source>
        <dbReference type="EMBL" id="MRY86267.1"/>
    </source>
</evidence>
<gene>
    <name evidence="8" type="ORF">ERS852560_02263</name>
    <name evidence="10" type="ORF">GKD54_18540</name>
    <name evidence="9" type="ORF">GKD58_18785</name>
</gene>
<accession>A0A174VJB8</accession>
<dbReference type="InterPro" id="IPR053166">
    <property type="entry name" value="UPF0718_permease"/>
</dbReference>
<name>A0A174VJB8_PARDI</name>
<protein>
    <submittedName>
        <fullName evidence="8 9">Permease</fullName>
    </submittedName>
</protein>
<reference evidence="8 11" key="1">
    <citation type="submission" date="2015-09" db="EMBL/GenBank/DDBJ databases">
        <authorList>
            <consortium name="Pathogen Informatics"/>
        </authorList>
    </citation>
    <scope>NUCLEOTIDE SEQUENCE [LARGE SCALE GENOMIC DNA]</scope>
    <source>
        <strain evidence="8 11">2789STDY5834948</strain>
    </source>
</reference>
<evidence type="ECO:0000313" key="12">
    <source>
        <dbReference type="Proteomes" id="UP000450599"/>
    </source>
</evidence>
<dbReference type="Proteomes" id="UP000095332">
    <property type="component" value="Unassembled WGS sequence"/>
</dbReference>
<comment type="similarity">
    <text evidence="2">Belongs to the UPF0718 family.</text>
</comment>
<feature type="transmembrane region" description="Helical" evidence="7">
    <location>
        <begin position="84"/>
        <end position="107"/>
    </location>
</feature>
<organism evidence="8 11">
    <name type="scientific">Parabacteroides distasonis</name>
    <dbReference type="NCBI Taxonomy" id="823"/>
    <lineage>
        <taxon>Bacteria</taxon>
        <taxon>Pseudomonadati</taxon>
        <taxon>Bacteroidota</taxon>
        <taxon>Bacteroidia</taxon>
        <taxon>Bacteroidales</taxon>
        <taxon>Tannerellaceae</taxon>
        <taxon>Parabacteroides</taxon>
    </lineage>
</organism>
<evidence type="ECO:0000256" key="1">
    <source>
        <dbReference type="ARBA" id="ARBA00004651"/>
    </source>
</evidence>
<keyword evidence="5 7" id="KW-1133">Transmembrane helix</keyword>
<evidence type="ECO:0000256" key="3">
    <source>
        <dbReference type="ARBA" id="ARBA00022475"/>
    </source>
</evidence>
<evidence type="ECO:0000313" key="13">
    <source>
        <dbReference type="Proteomes" id="UP000471216"/>
    </source>
</evidence>
<feature type="transmembrane region" description="Helical" evidence="7">
    <location>
        <begin position="7"/>
        <end position="36"/>
    </location>
</feature>
<dbReference type="InterPro" id="IPR005524">
    <property type="entry name" value="DUF318"/>
</dbReference>
<comment type="subcellular location">
    <subcellularLocation>
        <location evidence="1">Cell membrane</location>
        <topology evidence="1">Multi-pass membrane protein</topology>
    </subcellularLocation>
</comment>
<keyword evidence="3" id="KW-1003">Cell membrane</keyword>
<evidence type="ECO:0000256" key="7">
    <source>
        <dbReference type="SAM" id="Phobius"/>
    </source>
</evidence>
<dbReference type="EMBL" id="CZBM01000008">
    <property type="protein sequence ID" value="CUQ33546.1"/>
    <property type="molecule type" value="Genomic_DNA"/>
</dbReference>
<dbReference type="RefSeq" id="WP_016564199.1">
    <property type="nucleotide sequence ID" value="NZ_CZBM01000008.1"/>
</dbReference>
<keyword evidence="6 7" id="KW-0472">Membrane</keyword>
<dbReference type="Pfam" id="PF03773">
    <property type="entry name" value="ArsP_1"/>
    <property type="match status" value="1"/>
</dbReference>
<evidence type="ECO:0000313" key="11">
    <source>
        <dbReference type="Proteomes" id="UP000095332"/>
    </source>
</evidence>
<feature type="transmembrane region" description="Helical" evidence="7">
    <location>
        <begin position="184"/>
        <end position="202"/>
    </location>
</feature>
<evidence type="ECO:0000256" key="6">
    <source>
        <dbReference type="ARBA" id="ARBA00023136"/>
    </source>
</evidence>
<dbReference type="EMBL" id="WKMW01000022">
    <property type="protein sequence ID" value="MRY86267.1"/>
    <property type="molecule type" value="Genomic_DNA"/>
</dbReference>
<feature type="transmembrane region" description="Helical" evidence="7">
    <location>
        <begin position="279"/>
        <end position="298"/>
    </location>
</feature>
<dbReference type="EMBL" id="WKMX01000020">
    <property type="protein sequence ID" value="MRZ08164.1"/>
    <property type="molecule type" value="Genomic_DNA"/>
</dbReference>
<proteinExistence type="inferred from homology"/>
<evidence type="ECO:0000256" key="2">
    <source>
        <dbReference type="ARBA" id="ARBA00006386"/>
    </source>
</evidence>
<evidence type="ECO:0000313" key="8">
    <source>
        <dbReference type="EMBL" id="CUQ33546.1"/>
    </source>
</evidence>
<feature type="transmembrane region" description="Helical" evidence="7">
    <location>
        <begin position="48"/>
        <end position="72"/>
    </location>
</feature>
<dbReference type="Proteomes" id="UP000450599">
    <property type="component" value="Unassembled WGS sequence"/>
</dbReference>
<dbReference type="PANTHER" id="PTHR42775">
    <property type="entry name" value="PERMEASE RV2963-RELATED"/>
    <property type="match status" value="1"/>
</dbReference>
<evidence type="ECO:0000256" key="5">
    <source>
        <dbReference type="ARBA" id="ARBA00022989"/>
    </source>
</evidence>
<evidence type="ECO:0000313" key="10">
    <source>
        <dbReference type="EMBL" id="MRZ08164.1"/>
    </source>
</evidence>
<dbReference type="GO" id="GO:0005886">
    <property type="term" value="C:plasma membrane"/>
    <property type="evidence" value="ECO:0007669"/>
    <property type="project" value="UniProtKB-SubCell"/>
</dbReference>
<dbReference type="AlphaFoldDB" id="A0A174VJB8"/>
<keyword evidence="4 7" id="KW-0812">Transmembrane</keyword>
<evidence type="ECO:0000256" key="4">
    <source>
        <dbReference type="ARBA" id="ARBA00022692"/>
    </source>
</evidence>
<reference evidence="12 13" key="2">
    <citation type="journal article" date="2019" name="Nat. Med.">
        <title>A library of human gut bacterial isolates paired with longitudinal multiomics data enables mechanistic microbiome research.</title>
        <authorList>
            <person name="Poyet M."/>
            <person name="Groussin M."/>
            <person name="Gibbons S.M."/>
            <person name="Avila-Pacheco J."/>
            <person name="Jiang X."/>
            <person name="Kearney S.M."/>
            <person name="Perrotta A.R."/>
            <person name="Berdy B."/>
            <person name="Zhao S."/>
            <person name="Lieberman T.D."/>
            <person name="Swanson P.K."/>
            <person name="Smith M."/>
            <person name="Roesemann S."/>
            <person name="Alexander J.E."/>
            <person name="Rich S.A."/>
            <person name="Livny J."/>
            <person name="Vlamakis H."/>
            <person name="Clish C."/>
            <person name="Bullock K."/>
            <person name="Deik A."/>
            <person name="Scott J."/>
            <person name="Pierce K.A."/>
            <person name="Xavier R.J."/>
            <person name="Alm E.J."/>
        </authorList>
    </citation>
    <scope>NUCLEOTIDE SEQUENCE [LARGE SCALE GENOMIC DNA]</scope>
    <source>
        <strain evidence="10 13">BIOML-A10</strain>
        <strain evidence="9 12">BIOML-A11</strain>
    </source>
</reference>